<evidence type="ECO:0000313" key="12">
    <source>
        <dbReference type="EMBL" id="PFH35023.1"/>
    </source>
</evidence>
<keyword evidence="5 8" id="KW-0413">Isomerase</keyword>
<dbReference type="SUPFAM" id="SSF50891">
    <property type="entry name" value="Cyclophilin-like"/>
    <property type="match status" value="2"/>
</dbReference>
<keyword evidence="3 7" id="KW-0694">RNA-binding</keyword>
<dbReference type="CDD" id="cd12235">
    <property type="entry name" value="RRM_PPIL4"/>
    <property type="match status" value="1"/>
</dbReference>
<comment type="similarity">
    <text evidence="8">Belongs to the cyclophilin-type PPIase family. PPIL4 subfamily.</text>
</comment>
<dbReference type="PANTHER" id="PTHR45843">
    <property type="entry name" value="PEPTIDYL-PROLYL CIS-TRANS ISOMERASE-LIKE 4"/>
    <property type="match status" value="1"/>
</dbReference>
<dbReference type="EC" id="5.2.1.8" evidence="8"/>
<dbReference type="OrthoDB" id="2083at2759"/>
<proteinExistence type="inferred from homology"/>
<comment type="caution">
    <text evidence="12">The sequence shown here is derived from an EMBL/GenBank/DDBJ whole genome shotgun (WGS) entry which is preliminary data.</text>
</comment>
<comment type="subcellular location">
    <subcellularLocation>
        <location evidence="2 8">Nucleus</location>
    </subcellularLocation>
</comment>
<evidence type="ECO:0000259" key="11">
    <source>
        <dbReference type="PROSITE" id="PS50102"/>
    </source>
</evidence>
<evidence type="ECO:0000256" key="2">
    <source>
        <dbReference type="ARBA" id="ARBA00004123"/>
    </source>
</evidence>
<dbReference type="Pfam" id="PF00076">
    <property type="entry name" value="RRM_1"/>
    <property type="match status" value="1"/>
</dbReference>
<dbReference type="PANTHER" id="PTHR45843:SF1">
    <property type="entry name" value="PEPTIDYL-PROLYL CIS-TRANS ISOMERASE-LIKE 4"/>
    <property type="match status" value="1"/>
</dbReference>
<dbReference type="GeneID" id="40310838"/>
<evidence type="ECO:0000256" key="5">
    <source>
        <dbReference type="ARBA" id="ARBA00023235"/>
    </source>
</evidence>
<evidence type="ECO:0000313" key="13">
    <source>
        <dbReference type="Proteomes" id="UP000224006"/>
    </source>
</evidence>
<dbReference type="InterPro" id="IPR029000">
    <property type="entry name" value="Cyclophilin-like_dom_sf"/>
</dbReference>
<dbReference type="GO" id="GO:0003723">
    <property type="term" value="F:RNA binding"/>
    <property type="evidence" value="ECO:0007669"/>
    <property type="project" value="UniProtKB-UniRule"/>
</dbReference>
<dbReference type="SMART" id="SM00360">
    <property type="entry name" value="RRM"/>
    <property type="match status" value="1"/>
</dbReference>
<dbReference type="PROSITE" id="PS50102">
    <property type="entry name" value="RRM"/>
    <property type="match status" value="1"/>
</dbReference>
<evidence type="ECO:0000256" key="4">
    <source>
        <dbReference type="ARBA" id="ARBA00023110"/>
    </source>
</evidence>
<feature type="compositionally biased region" description="Basic and acidic residues" evidence="9">
    <location>
        <begin position="554"/>
        <end position="619"/>
    </location>
</feature>
<keyword evidence="4 8" id="KW-0697">Rotamase</keyword>
<feature type="domain" description="RRM" evidence="11">
    <location>
        <begin position="403"/>
        <end position="481"/>
    </location>
</feature>
<evidence type="ECO:0000259" key="10">
    <source>
        <dbReference type="PROSITE" id="PS50072"/>
    </source>
</evidence>
<sequence>MSVLLQTSVGELVIDLFTEDAPYSSFNFLKLAKAKFYNNVAFHRVEKNFLAHAGAPVTADPRWNVAGLKRLEGKTGEEEDRHGCSIWGVQTLVESGAVRLALPPRAQAPPAPPVKLEGGGQPDGAATGGAPVKSEPGVEREVSSATAASPGDAAAPGASSSSEGTKAKPGAVKLEAQHTAASSLVGQTSFFSSLDFPSLAFPPFHSWHVLASAAPGPAFRPPRSARFCPDEGEGDRKIKSRRHDALGIVGWVPAEAAGSLDGGARRDAEAAGNTSVFYVTLREKIDFLDDRNLTVFGKVAEGLDILEKINLTFVDEACVPLSPIRILHAYVLDDPFADPPFLVEASATLASPLPLLEEVASDDEDLDEVLVLEKIEKKEADARKVTLEILGDLPDADAKPPENVLFVAKLNPVTQDEDLRTVFSRFGEILACDIIRDWKTGRSLQYAFITFQESSACELAYFKMQNVLIDDRRIHVDFSQSVAKEWRKYKQFGARQSTEEGQTRVPGQALPSKTVPPSGFAPPMSGFSPPAASSGFSRAPEERGGRRAGWADDEAARERQGDKQRERDRSSRYEDLRRREREDERERKWRRMRDYHERDRRSRERDRRDRERFDWDWHDRGRRGGCRTRSPYTSDSSAGEKKKKKSEKKKKTARY</sequence>
<dbReference type="PROSITE" id="PS50072">
    <property type="entry name" value="CSA_PPIASE_2"/>
    <property type="match status" value="1"/>
</dbReference>
<keyword evidence="13" id="KW-1185">Reference proteome</keyword>
<dbReference type="InterPro" id="IPR035979">
    <property type="entry name" value="RBD_domain_sf"/>
</dbReference>
<dbReference type="KEGG" id="bbes:BESB_059100"/>
<dbReference type="GO" id="GO:0003755">
    <property type="term" value="F:peptidyl-prolyl cis-trans isomerase activity"/>
    <property type="evidence" value="ECO:0007669"/>
    <property type="project" value="UniProtKB-UniRule"/>
</dbReference>
<dbReference type="InterPro" id="IPR002130">
    <property type="entry name" value="Cyclophilin-type_PPIase_dom"/>
</dbReference>
<feature type="region of interest" description="Disordered" evidence="9">
    <location>
        <begin position="104"/>
        <end position="171"/>
    </location>
</feature>
<feature type="compositionally biased region" description="Basic residues" evidence="9">
    <location>
        <begin position="641"/>
        <end position="655"/>
    </location>
</feature>
<gene>
    <name evidence="12" type="ORF">BESB_059100</name>
</gene>
<dbReference type="Gene3D" id="2.40.100.10">
    <property type="entry name" value="Cyclophilin-like"/>
    <property type="match status" value="2"/>
</dbReference>
<evidence type="ECO:0000256" key="3">
    <source>
        <dbReference type="ARBA" id="ARBA00022884"/>
    </source>
</evidence>
<dbReference type="InterPro" id="IPR000504">
    <property type="entry name" value="RRM_dom"/>
</dbReference>
<evidence type="ECO:0000256" key="8">
    <source>
        <dbReference type="RuleBase" id="RU365081"/>
    </source>
</evidence>
<dbReference type="STRING" id="94643.A0A2A9MH90"/>
<dbReference type="Gene3D" id="3.30.70.330">
    <property type="match status" value="1"/>
</dbReference>
<keyword evidence="6 8" id="KW-0539">Nucleus</keyword>
<feature type="domain" description="PPIase cyclophilin-type" evidence="10">
    <location>
        <begin position="6"/>
        <end position="331"/>
    </location>
</feature>
<dbReference type="AlphaFoldDB" id="A0A2A9MH90"/>
<dbReference type="RefSeq" id="XP_029219032.1">
    <property type="nucleotide sequence ID" value="XM_029364324.1"/>
</dbReference>
<dbReference type="Proteomes" id="UP000224006">
    <property type="component" value="Chromosome V"/>
</dbReference>
<dbReference type="InterPro" id="IPR035542">
    <property type="entry name" value="CRIP"/>
</dbReference>
<evidence type="ECO:0000256" key="7">
    <source>
        <dbReference type="PROSITE-ProRule" id="PRU00176"/>
    </source>
</evidence>
<evidence type="ECO:0000256" key="6">
    <source>
        <dbReference type="ARBA" id="ARBA00023242"/>
    </source>
</evidence>
<comment type="function">
    <text evidence="8">PPIases accelerate the folding of proteins. It catalyzes the cis-trans isomerization of proline imidic peptide bonds in oligopeptides.</text>
</comment>
<dbReference type="EMBL" id="NWUJ01000005">
    <property type="protein sequence ID" value="PFH35023.1"/>
    <property type="molecule type" value="Genomic_DNA"/>
</dbReference>
<organism evidence="12 13">
    <name type="scientific">Besnoitia besnoiti</name>
    <name type="common">Apicomplexan protozoan</name>
    <dbReference type="NCBI Taxonomy" id="94643"/>
    <lineage>
        <taxon>Eukaryota</taxon>
        <taxon>Sar</taxon>
        <taxon>Alveolata</taxon>
        <taxon>Apicomplexa</taxon>
        <taxon>Conoidasida</taxon>
        <taxon>Coccidia</taxon>
        <taxon>Eucoccidiorida</taxon>
        <taxon>Eimeriorina</taxon>
        <taxon>Sarcocystidae</taxon>
        <taxon>Besnoitia</taxon>
    </lineage>
</organism>
<comment type="catalytic activity">
    <reaction evidence="1 8">
        <text>[protein]-peptidylproline (omega=180) = [protein]-peptidylproline (omega=0)</text>
        <dbReference type="Rhea" id="RHEA:16237"/>
        <dbReference type="Rhea" id="RHEA-COMP:10747"/>
        <dbReference type="Rhea" id="RHEA-COMP:10748"/>
        <dbReference type="ChEBI" id="CHEBI:83833"/>
        <dbReference type="ChEBI" id="CHEBI:83834"/>
        <dbReference type="EC" id="5.2.1.8"/>
    </reaction>
</comment>
<reference evidence="12 13" key="1">
    <citation type="submission" date="2017-09" db="EMBL/GenBank/DDBJ databases">
        <title>Genome sequencing of Besnoitia besnoiti strain Bb-Ger1.</title>
        <authorList>
            <person name="Schares G."/>
            <person name="Venepally P."/>
            <person name="Lorenzi H.A."/>
        </authorList>
    </citation>
    <scope>NUCLEOTIDE SEQUENCE [LARGE SCALE GENOMIC DNA]</scope>
    <source>
        <strain evidence="12 13">Bb-Ger1</strain>
    </source>
</reference>
<accession>A0A2A9MH90</accession>
<feature type="region of interest" description="Disordered" evidence="9">
    <location>
        <begin position="493"/>
        <end position="655"/>
    </location>
</feature>
<protein>
    <recommendedName>
        <fullName evidence="8">Peptidyl-prolyl cis-trans isomerase</fullName>
        <shortName evidence="8">PPIase</shortName>
        <ecNumber evidence="8">5.2.1.8</ecNumber>
    </recommendedName>
</protein>
<dbReference type="GO" id="GO:0005634">
    <property type="term" value="C:nucleus"/>
    <property type="evidence" value="ECO:0007669"/>
    <property type="project" value="UniProtKB-SubCell"/>
</dbReference>
<dbReference type="VEuPathDB" id="ToxoDB:BESB_059100"/>
<evidence type="ECO:0000256" key="1">
    <source>
        <dbReference type="ARBA" id="ARBA00000971"/>
    </source>
</evidence>
<dbReference type="SUPFAM" id="SSF54928">
    <property type="entry name" value="RNA-binding domain, RBD"/>
    <property type="match status" value="1"/>
</dbReference>
<feature type="compositionally biased region" description="Low complexity" evidence="9">
    <location>
        <begin position="143"/>
        <end position="162"/>
    </location>
</feature>
<evidence type="ECO:0000256" key="9">
    <source>
        <dbReference type="SAM" id="MobiDB-lite"/>
    </source>
</evidence>
<name>A0A2A9MH90_BESBE</name>
<dbReference type="InterPro" id="IPR012677">
    <property type="entry name" value="Nucleotide-bd_a/b_plait_sf"/>
</dbReference>
<dbReference type="Pfam" id="PF00160">
    <property type="entry name" value="Pro_isomerase"/>
    <property type="match status" value="2"/>
</dbReference>